<reference evidence="2 3" key="1">
    <citation type="submission" date="2017-09" db="EMBL/GenBank/DDBJ databases">
        <title>Genome sequencing of Besnoitia besnoiti strain Bb-Ger1.</title>
        <authorList>
            <person name="Schares G."/>
            <person name="Venepally P."/>
            <person name="Lorenzi H.A."/>
        </authorList>
    </citation>
    <scope>NUCLEOTIDE SEQUENCE [LARGE SCALE GENOMIC DNA]</scope>
    <source>
        <strain evidence="2 3">Bb-Ger1</strain>
    </source>
</reference>
<evidence type="ECO:0000313" key="2">
    <source>
        <dbReference type="EMBL" id="PFH32654.1"/>
    </source>
</evidence>
<gene>
    <name evidence="2" type="ORF">BESB_012660</name>
</gene>
<feature type="region of interest" description="Disordered" evidence="1">
    <location>
        <begin position="183"/>
        <end position="205"/>
    </location>
</feature>
<organism evidence="2 3">
    <name type="scientific">Besnoitia besnoiti</name>
    <name type="common">Apicomplexan protozoan</name>
    <dbReference type="NCBI Taxonomy" id="94643"/>
    <lineage>
        <taxon>Eukaryota</taxon>
        <taxon>Sar</taxon>
        <taxon>Alveolata</taxon>
        <taxon>Apicomplexa</taxon>
        <taxon>Conoidasida</taxon>
        <taxon>Coccidia</taxon>
        <taxon>Eucoccidiorida</taxon>
        <taxon>Eimeriorina</taxon>
        <taxon>Sarcocystidae</taxon>
        <taxon>Besnoitia</taxon>
    </lineage>
</organism>
<dbReference type="AlphaFoldDB" id="A0A2A9M636"/>
<feature type="region of interest" description="Disordered" evidence="1">
    <location>
        <begin position="1"/>
        <end position="46"/>
    </location>
</feature>
<sequence length="456" mass="48737">MSTPSASRKKAGAGRPEGAANQHARASSTASPASARSTGGLAESSATGEYEELVAGLLPPQVRFAAGTFDFNQDLQSQQFVEHQAQNAQGSRMLASEWVPTLHALQRFALEGVGSGSASSFADRVLSAWLNLPPPTSQKSADVEKEGEAPKDEKNDAREVAERHLFSKCLQALEEDLAALAGDEGEGDARSTAAAEGGKSKTSTSRVLAQLQKARLFQRGGRLFTSLNADEDAIYTSSDDEVSAVAGDAKDASGLFPKEPSRHDASVLPLRHALRSLRRVQRRRMQAEHLLLQWQGSDGDLAGLQTVLSLWAKDGIYSVAAGVATEAERSAASGGVGGAGVTGDAANSRDWAHAAEELRRIARFREENKAPRRELREWRAAARSLFGDDASTAGLETALASFLPADRACSLSADVFTAAQALVDADERRLVLARLDKFRALRQQTRGGHRLATRRR</sequence>
<evidence type="ECO:0000256" key="1">
    <source>
        <dbReference type="SAM" id="MobiDB-lite"/>
    </source>
</evidence>
<feature type="compositionally biased region" description="Low complexity" evidence="1">
    <location>
        <begin position="24"/>
        <end position="38"/>
    </location>
</feature>
<feature type="region of interest" description="Disordered" evidence="1">
    <location>
        <begin position="132"/>
        <end position="159"/>
    </location>
</feature>
<feature type="compositionally biased region" description="Basic and acidic residues" evidence="1">
    <location>
        <begin position="141"/>
        <end position="159"/>
    </location>
</feature>
<protein>
    <submittedName>
        <fullName evidence="2">Uncharacterized protein</fullName>
    </submittedName>
</protein>
<accession>A0A2A9M636</accession>
<dbReference type="Proteomes" id="UP000224006">
    <property type="component" value="Chromosome IX"/>
</dbReference>
<keyword evidence="3" id="KW-1185">Reference proteome</keyword>
<dbReference type="GeneID" id="40306328"/>
<name>A0A2A9M636_BESBE</name>
<evidence type="ECO:0000313" key="3">
    <source>
        <dbReference type="Proteomes" id="UP000224006"/>
    </source>
</evidence>
<dbReference type="KEGG" id="bbes:BESB_012660"/>
<dbReference type="EMBL" id="NWUJ01000010">
    <property type="protein sequence ID" value="PFH32654.1"/>
    <property type="molecule type" value="Genomic_DNA"/>
</dbReference>
<proteinExistence type="predicted"/>
<dbReference type="VEuPathDB" id="ToxoDB:BESB_012660"/>
<comment type="caution">
    <text evidence="2">The sequence shown here is derived from an EMBL/GenBank/DDBJ whole genome shotgun (WGS) entry which is preliminary data.</text>
</comment>
<dbReference type="RefSeq" id="XP_029216663.1">
    <property type="nucleotide sequence ID" value="XM_029359996.1"/>
</dbReference>